<dbReference type="PANTHER" id="PTHR43591">
    <property type="entry name" value="METHYLTRANSFERASE"/>
    <property type="match status" value="1"/>
</dbReference>
<feature type="compositionally biased region" description="Polar residues" evidence="1">
    <location>
        <begin position="68"/>
        <end position="77"/>
    </location>
</feature>
<dbReference type="PANTHER" id="PTHR43591:SF24">
    <property type="entry name" value="2-METHOXY-6-POLYPRENYL-1,4-BENZOQUINOL METHYLASE, MITOCHONDRIAL"/>
    <property type="match status" value="1"/>
</dbReference>
<evidence type="ECO:0000259" key="2">
    <source>
        <dbReference type="Pfam" id="PF13649"/>
    </source>
</evidence>
<accession>A0A077W7W3</accession>
<feature type="compositionally biased region" description="Polar residues" evidence="1">
    <location>
        <begin position="188"/>
        <end position="200"/>
    </location>
</feature>
<dbReference type="InterPro" id="IPR041698">
    <property type="entry name" value="Methyltransf_25"/>
</dbReference>
<feature type="compositionally biased region" description="Low complexity" evidence="1">
    <location>
        <begin position="83"/>
        <end position="109"/>
    </location>
</feature>
<dbReference type="Pfam" id="PF13649">
    <property type="entry name" value="Methyltransf_25"/>
    <property type="match status" value="1"/>
</dbReference>
<dbReference type="AlphaFoldDB" id="A0A077W7W3"/>
<evidence type="ECO:0000256" key="1">
    <source>
        <dbReference type="SAM" id="MobiDB-lite"/>
    </source>
</evidence>
<feature type="compositionally biased region" description="Polar residues" evidence="1">
    <location>
        <begin position="110"/>
        <end position="133"/>
    </location>
</feature>
<feature type="compositionally biased region" description="Low complexity" evidence="1">
    <location>
        <begin position="201"/>
        <end position="210"/>
    </location>
</feature>
<dbReference type="OrthoDB" id="2013972at2759"/>
<reference evidence="3" key="1">
    <citation type="journal article" date="2014" name="Genome Announc.">
        <title>De novo whole-genome sequence and genome annotation of Lichtheimia ramosa.</title>
        <authorList>
            <person name="Linde J."/>
            <person name="Schwartze V."/>
            <person name="Binder U."/>
            <person name="Lass-Florl C."/>
            <person name="Voigt K."/>
            <person name="Horn F."/>
        </authorList>
    </citation>
    <scope>NUCLEOTIDE SEQUENCE</scope>
    <source>
        <strain evidence="3">JMRC FSU:6197</strain>
    </source>
</reference>
<dbReference type="InterPro" id="IPR029063">
    <property type="entry name" value="SAM-dependent_MTases_sf"/>
</dbReference>
<name>A0A077W7W3_9FUNG</name>
<dbReference type="Gene3D" id="3.40.50.150">
    <property type="entry name" value="Vaccinia Virus protein VP39"/>
    <property type="match status" value="1"/>
</dbReference>
<feature type="domain" description="Methyltransferase" evidence="2">
    <location>
        <begin position="278"/>
        <end position="375"/>
    </location>
</feature>
<gene>
    <name evidence="3" type="ORF">LRAMOSA00292</name>
</gene>
<protein>
    <recommendedName>
        <fullName evidence="2">Methyltransferase domain-containing protein</fullName>
    </recommendedName>
</protein>
<organism evidence="3">
    <name type="scientific">Lichtheimia ramosa</name>
    <dbReference type="NCBI Taxonomy" id="688394"/>
    <lineage>
        <taxon>Eukaryota</taxon>
        <taxon>Fungi</taxon>
        <taxon>Fungi incertae sedis</taxon>
        <taxon>Mucoromycota</taxon>
        <taxon>Mucoromycotina</taxon>
        <taxon>Mucoromycetes</taxon>
        <taxon>Mucorales</taxon>
        <taxon>Lichtheimiaceae</taxon>
        <taxon>Lichtheimia</taxon>
    </lineage>
</organism>
<evidence type="ECO:0000313" key="3">
    <source>
        <dbReference type="EMBL" id="CDS02890.1"/>
    </source>
</evidence>
<dbReference type="GO" id="GO:0008168">
    <property type="term" value="F:methyltransferase activity"/>
    <property type="evidence" value="ECO:0007669"/>
    <property type="project" value="TreeGrafter"/>
</dbReference>
<feature type="region of interest" description="Disordered" evidence="1">
    <location>
        <begin position="186"/>
        <end position="224"/>
    </location>
</feature>
<dbReference type="SUPFAM" id="SSF53335">
    <property type="entry name" value="S-adenosyl-L-methionine-dependent methyltransferases"/>
    <property type="match status" value="1"/>
</dbReference>
<proteinExistence type="predicted"/>
<dbReference type="EMBL" id="LK023313">
    <property type="protein sequence ID" value="CDS02890.1"/>
    <property type="molecule type" value="Genomic_DNA"/>
</dbReference>
<feature type="region of interest" description="Disordered" evidence="1">
    <location>
        <begin position="1"/>
        <end position="133"/>
    </location>
</feature>
<sequence>MGSTESKFKRHHNNNQDSHGRGRRTSAHLFRYRSNQTSKSKQSSDDDHQSNNSSGKENNNRTRPALSHLQQQGNQIMSRIKRQQQAAQQQKQQKQQQKQNQQEETATNNDRAVSANSESSGSVTNSKHSGKADSTTIAWDAVNRDAMVLAAAHTASAASNGSNTGLSSTGSGTTMKEAVQKIVDEVHPSSSGSLSAQQKTSPLSPLSSSPTMQKKKQYSTSYQPKTASERILMDLFTLPESDARRRKERDRHQRQHYLLKYVWQSNFKIPLESPSLIINWCCGAGMWTMEMAQQFPDCQVVGIDYEQATLPSLAESLKNLRFHNVVIHEGCTGLEDFEDNSADYIMMRDVWMVNSPAYRWEETLSHVYRVLKPGGWVELYEQELEVHHPGPSLFLADRWYGEIFSKCGIDRDITDRLGEYLEQAGFIDIDERAMDLPLGEWSTIPALKQTGYLNKDLMMRRFRNNIPLLCEFNDVSPDQVKRVIEKAFAECDEHKSCMRWFYYAAQKAPQTTTTATL</sequence>
<dbReference type="CDD" id="cd02440">
    <property type="entry name" value="AdoMet_MTases"/>
    <property type="match status" value="1"/>
</dbReference>